<name>A0A0W8EPN5_9ZZZZ</name>
<accession>A0A0W8EPN5</accession>
<protein>
    <submittedName>
        <fullName evidence="1">Uncharacterized protein</fullName>
    </submittedName>
</protein>
<reference evidence="1" key="1">
    <citation type="journal article" date="2015" name="Proc. Natl. Acad. Sci. U.S.A.">
        <title>Networks of energetic and metabolic interactions define dynamics in microbial communities.</title>
        <authorList>
            <person name="Embree M."/>
            <person name="Liu J.K."/>
            <person name="Al-Bassam M.M."/>
            <person name="Zengler K."/>
        </authorList>
    </citation>
    <scope>NUCLEOTIDE SEQUENCE</scope>
</reference>
<gene>
    <name evidence="1" type="ORF">ASZ90_016534</name>
</gene>
<sequence length="44" mass="4747">MVACPRPEDASSPMICLGFSDTEKELIKSIPGPGWNRTDELPGT</sequence>
<proteinExistence type="predicted"/>
<comment type="caution">
    <text evidence="1">The sequence shown here is derived from an EMBL/GenBank/DDBJ whole genome shotgun (WGS) entry which is preliminary data.</text>
</comment>
<dbReference type="EMBL" id="LNQE01001738">
    <property type="protein sequence ID" value="KUG10536.1"/>
    <property type="molecule type" value="Genomic_DNA"/>
</dbReference>
<organism evidence="1">
    <name type="scientific">hydrocarbon metagenome</name>
    <dbReference type="NCBI Taxonomy" id="938273"/>
    <lineage>
        <taxon>unclassified sequences</taxon>
        <taxon>metagenomes</taxon>
        <taxon>ecological metagenomes</taxon>
    </lineage>
</organism>
<dbReference type="AlphaFoldDB" id="A0A0W8EPN5"/>
<evidence type="ECO:0000313" key="1">
    <source>
        <dbReference type="EMBL" id="KUG10536.1"/>
    </source>
</evidence>